<dbReference type="EMBL" id="BAABCX010000002">
    <property type="protein sequence ID" value="GAA3538662.1"/>
    <property type="molecule type" value="Genomic_DNA"/>
</dbReference>
<name>A0ABP6VPI1_9GAMM</name>
<gene>
    <name evidence="2" type="ORF">GCM10022394_17900</name>
</gene>
<protein>
    <submittedName>
        <fullName evidence="2">Uncharacterized protein</fullName>
    </submittedName>
</protein>
<evidence type="ECO:0000256" key="1">
    <source>
        <dbReference type="SAM" id="MobiDB-lite"/>
    </source>
</evidence>
<accession>A0ABP6VPI1</accession>
<feature type="compositionally biased region" description="Basic and acidic residues" evidence="1">
    <location>
        <begin position="9"/>
        <end position="27"/>
    </location>
</feature>
<sequence>MVAQVVDKGQADPHQEQDQIHHAGYGHIDKVDDGLGAAWDAVAKGEGKENDQQTGIHEIIFQYIDVA</sequence>
<feature type="region of interest" description="Disordered" evidence="1">
    <location>
        <begin position="1"/>
        <end position="27"/>
    </location>
</feature>
<reference evidence="3" key="1">
    <citation type="journal article" date="2019" name="Int. J. Syst. Evol. Microbiol.">
        <title>The Global Catalogue of Microorganisms (GCM) 10K type strain sequencing project: providing services to taxonomists for standard genome sequencing and annotation.</title>
        <authorList>
            <consortium name="The Broad Institute Genomics Platform"/>
            <consortium name="The Broad Institute Genome Sequencing Center for Infectious Disease"/>
            <person name="Wu L."/>
            <person name="Ma J."/>
        </authorList>
    </citation>
    <scope>NUCLEOTIDE SEQUENCE [LARGE SCALE GENOMIC DNA]</scope>
    <source>
        <strain evidence="3">JCM 17110</strain>
    </source>
</reference>
<proteinExistence type="predicted"/>
<evidence type="ECO:0000313" key="2">
    <source>
        <dbReference type="EMBL" id="GAA3538662.1"/>
    </source>
</evidence>
<evidence type="ECO:0000313" key="3">
    <source>
        <dbReference type="Proteomes" id="UP001500795"/>
    </source>
</evidence>
<keyword evidence="3" id="KW-1185">Reference proteome</keyword>
<organism evidence="2 3">
    <name type="scientific">Zobellella aerophila</name>
    <dbReference type="NCBI Taxonomy" id="870480"/>
    <lineage>
        <taxon>Bacteria</taxon>
        <taxon>Pseudomonadati</taxon>
        <taxon>Pseudomonadota</taxon>
        <taxon>Gammaproteobacteria</taxon>
        <taxon>Aeromonadales</taxon>
        <taxon>Aeromonadaceae</taxon>
        <taxon>Zobellella</taxon>
    </lineage>
</organism>
<dbReference type="Proteomes" id="UP001500795">
    <property type="component" value="Unassembled WGS sequence"/>
</dbReference>
<comment type="caution">
    <text evidence="2">The sequence shown here is derived from an EMBL/GenBank/DDBJ whole genome shotgun (WGS) entry which is preliminary data.</text>
</comment>